<keyword evidence="3" id="KW-0677">Repeat</keyword>
<dbReference type="SUPFAM" id="SSF50156">
    <property type="entry name" value="PDZ domain-like"/>
    <property type="match status" value="4"/>
</dbReference>
<feature type="domain" description="PDZ" evidence="5">
    <location>
        <begin position="720"/>
        <end position="796"/>
    </location>
</feature>
<feature type="domain" description="L27" evidence="6">
    <location>
        <begin position="1"/>
        <end position="37"/>
    </location>
</feature>
<sequence length="838" mass="90656">MHTNEDLQLLISFLEDPVLRSIALIQDSLVDLNIQLARHPSILPGDFDINLSGQLELSVPNTPIQSHEISGYQDLYQDGELDDQRVPVAPLLHTSSEDTTSAQVTSPSAVSDILGIPPITTPTYVKEFQKVIDAAAKGRHICTVQLYKPEGTSLGFSVVGLRSTDKGDLGIFLQEIQSNGIAGCDGRLLEGDQILAIDGQPLDSNISHEQAISILQKARGTVELVVARSTQVDIGRAPLSDEISETNEAVTAIEETVIQHDTSDINHILYKDWSTSSSVIPFSAKNDSLLTPAPAITLPTSASEIYIVERCPSAISDTSKSDSDIMLNTEWAQVEVINLINDGSGLGFGIIGGKSTGVVVKTILPGGVADHDNRLQSGDHILQIGEVNLRGMGSEQVAAVLRQSGTHVRLVVARPVEPTSPDYQASGSHAPIVPTKILADPDELDRHLLDNAPGAYNIHHVSKDIFPNKECIFTQKLDIEKQIGTDRIVDDISNPISISTLPIVNTVETTSSIAKNSSDSINSDASPEVERFTIELKKDIYGLGITIAGYVCEKEELSGIFIKSISKGSAADISNRIQMNDRIIEVDGRSLQDCTNHEAVEILRTTGPIVHLCLERYLRGPKYEQLQQVIAASESQNQPQPSSTSATRLQTFAMNTTTIHGGSLQSLIPTLERLVKAKSDGSLAPITSSTVTNTTTFTKLKSRSLEPLTGIVTWNSEPKVIKLIKGERGLGFSILDYQDPMKENETVIIIRSLVPGGVAQIDGQLSPGDRLLFVNNIVLKNATLDQAVDALKSVPKGLVFIGIANPLPVFDSMTYLGRNEETNDNTCSMRLMKMNCEV</sequence>
<dbReference type="CDD" id="cd06689">
    <property type="entry name" value="PDZ1_MUPP1-like"/>
    <property type="match status" value="1"/>
</dbReference>
<name>A0AA39F7Z8_9HYME</name>
<dbReference type="FunFam" id="2.30.42.10:FF:000125">
    <property type="entry name" value="PATJ, crumbs cell polarity complex component"/>
    <property type="match status" value="1"/>
</dbReference>
<evidence type="ECO:0000256" key="4">
    <source>
        <dbReference type="ARBA" id="ARBA00023136"/>
    </source>
</evidence>
<evidence type="ECO:0000313" key="7">
    <source>
        <dbReference type="EMBL" id="KAK0164647.1"/>
    </source>
</evidence>
<dbReference type="Pfam" id="PF00595">
    <property type="entry name" value="PDZ"/>
    <property type="match status" value="4"/>
</dbReference>
<dbReference type="EMBL" id="JAQQBS010001422">
    <property type="protein sequence ID" value="KAK0164647.1"/>
    <property type="molecule type" value="Genomic_DNA"/>
</dbReference>
<dbReference type="InterPro" id="IPR004172">
    <property type="entry name" value="L27_dom"/>
</dbReference>
<dbReference type="PANTHER" id="PTHR19964:SF20">
    <property type="entry name" value="PATJ HOMOLOG-LIKE PROTEIN"/>
    <property type="match status" value="1"/>
</dbReference>
<evidence type="ECO:0000256" key="1">
    <source>
        <dbReference type="ARBA" id="ARBA00004370"/>
    </source>
</evidence>
<dbReference type="CDD" id="cd06667">
    <property type="entry name" value="PDZ2_MUPP1-like"/>
    <property type="match status" value="1"/>
</dbReference>
<feature type="domain" description="PDZ" evidence="5">
    <location>
        <begin position="533"/>
        <end position="618"/>
    </location>
</feature>
<evidence type="ECO:0000256" key="3">
    <source>
        <dbReference type="ARBA" id="ARBA00022737"/>
    </source>
</evidence>
<keyword evidence="4" id="KW-0472">Membrane</keyword>
<keyword evidence="8" id="KW-1185">Reference proteome</keyword>
<organism evidence="7 8">
    <name type="scientific">Microctonus aethiopoides</name>
    <dbReference type="NCBI Taxonomy" id="144406"/>
    <lineage>
        <taxon>Eukaryota</taxon>
        <taxon>Metazoa</taxon>
        <taxon>Ecdysozoa</taxon>
        <taxon>Arthropoda</taxon>
        <taxon>Hexapoda</taxon>
        <taxon>Insecta</taxon>
        <taxon>Pterygota</taxon>
        <taxon>Neoptera</taxon>
        <taxon>Endopterygota</taxon>
        <taxon>Hymenoptera</taxon>
        <taxon>Apocrita</taxon>
        <taxon>Ichneumonoidea</taxon>
        <taxon>Braconidae</taxon>
        <taxon>Euphorinae</taxon>
        <taxon>Microctonus</taxon>
    </lineage>
</organism>
<evidence type="ECO:0008006" key="9">
    <source>
        <dbReference type="Google" id="ProtNLM"/>
    </source>
</evidence>
<feature type="domain" description="PDZ" evidence="5">
    <location>
        <begin position="143"/>
        <end position="230"/>
    </location>
</feature>
<comment type="caution">
    <text evidence="7">The sequence shown here is derived from an EMBL/GenBank/DDBJ whole genome shotgun (WGS) entry which is preliminary data.</text>
</comment>
<protein>
    <recommendedName>
        <fullName evidence="9">Multiple PDZ domain protein</fullName>
    </recommendedName>
</protein>
<evidence type="ECO:0000259" key="6">
    <source>
        <dbReference type="PROSITE" id="PS51022"/>
    </source>
</evidence>
<dbReference type="Proteomes" id="UP001168990">
    <property type="component" value="Unassembled WGS sequence"/>
</dbReference>
<evidence type="ECO:0000259" key="5">
    <source>
        <dbReference type="PROSITE" id="PS50106"/>
    </source>
</evidence>
<evidence type="ECO:0000313" key="8">
    <source>
        <dbReference type="Proteomes" id="UP001168990"/>
    </source>
</evidence>
<reference evidence="7" key="2">
    <citation type="submission" date="2023-03" db="EMBL/GenBank/DDBJ databases">
        <authorList>
            <person name="Inwood S.N."/>
            <person name="Skelly J.G."/>
            <person name="Guhlin J."/>
            <person name="Harrop T.W.R."/>
            <person name="Goldson S.G."/>
            <person name="Dearden P.K."/>
        </authorList>
    </citation>
    <scope>NUCLEOTIDE SEQUENCE</scope>
    <source>
        <strain evidence="7">Irish</strain>
        <tissue evidence="7">Whole body</tissue>
    </source>
</reference>
<dbReference type="SMART" id="SM00228">
    <property type="entry name" value="PDZ"/>
    <property type="match status" value="4"/>
</dbReference>
<dbReference type="GO" id="GO:0016020">
    <property type="term" value="C:membrane"/>
    <property type="evidence" value="ECO:0007669"/>
    <property type="project" value="UniProtKB-SubCell"/>
</dbReference>
<dbReference type="PROSITE" id="PS51022">
    <property type="entry name" value="L27"/>
    <property type="match status" value="1"/>
</dbReference>
<dbReference type="CDD" id="cd06669">
    <property type="entry name" value="PDZ5_MUPP1-like"/>
    <property type="match status" value="1"/>
</dbReference>
<accession>A0AA39F7Z8</accession>
<dbReference type="FunFam" id="2.30.42.10:FF:000070">
    <property type="entry name" value="Multiple PDZ domain protein"/>
    <property type="match status" value="1"/>
</dbReference>
<dbReference type="CDD" id="cd06791">
    <property type="entry name" value="PDZ3_MUPP1-like"/>
    <property type="match status" value="1"/>
</dbReference>
<dbReference type="InterPro" id="IPR036034">
    <property type="entry name" value="PDZ_sf"/>
</dbReference>
<dbReference type="GO" id="GO:0030054">
    <property type="term" value="C:cell junction"/>
    <property type="evidence" value="ECO:0007669"/>
    <property type="project" value="UniProtKB-ARBA"/>
</dbReference>
<dbReference type="PANTHER" id="PTHR19964">
    <property type="entry name" value="MULTIPLE PDZ DOMAIN PROTEIN"/>
    <property type="match status" value="1"/>
</dbReference>
<dbReference type="InterPro" id="IPR051342">
    <property type="entry name" value="PDZ_scaffold"/>
</dbReference>
<comment type="subcellular location">
    <subcellularLocation>
        <location evidence="1">Membrane</location>
    </subcellularLocation>
</comment>
<dbReference type="PROSITE" id="PS50106">
    <property type="entry name" value="PDZ"/>
    <property type="match status" value="4"/>
</dbReference>
<dbReference type="InterPro" id="IPR001478">
    <property type="entry name" value="PDZ"/>
</dbReference>
<keyword evidence="2" id="KW-0597">Phosphoprotein</keyword>
<proteinExistence type="predicted"/>
<reference evidence="7" key="1">
    <citation type="journal article" date="2023" name="bioRxiv">
        <title>Scaffold-level genome assemblies of two parasitoid biocontrol wasps reveal the parthenogenesis mechanism and an associated novel virus.</title>
        <authorList>
            <person name="Inwood S."/>
            <person name="Skelly J."/>
            <person name="Guhlin J."/>
            <person name="Harrop T."/>
            <person name="Goldson S."/>
            <person name="Dearden P."/>
        </authorList>
    </citation>
    <scope>NUCLEOTIDE SEQUENCE</scope>
    <source>
        <strain evidence="7">Irish</strain>
        <tissue evidence="7">Whole body</tissue>
    </source>
</reference>
<dbReference type="Gene3D" id="2.30.42.10">
    <property type="match status" value="4"/>
</dbReference>
<dbReference type="Gene3D" id="1.10.287.650">
    <property type="entry name" value="L27 domain"/>
    <property type="match status" value="1"/>
</dbReference>
<feature type="domain" description="PDZ" evidence="5">
    <location>
        <begin position="336"/>
        <end position="416"/>
    </location>
</feature>
<gene>
    <name evidence="7" type="ORF">PV328_003248</name>
</gene>
<evidence type="ECO:0000256" key="2">
    <source>
        <dbReference type="ARBA" id="ARBA00022553"/>
    </source>
</evidence>
<dbReference type="AlphaFoldDB" id="A0AA39F7Z8"/>